<name>A0A445MZC8_9BACT</name>
<gene>
    <name evidence="1" type="ORF">PITCH_A350057</name>
</gene>
<proteinExistence type="predicted"/>
<accession>A0A445MZC8</accession>
<protein>
    <submittedName>
        <fullName evidence="1">Uncharacterized protein</fullName>
    </submittedName>
</protein>
<evidence type="ECO:0000313" key="1">
    <source>
        <dbReference type="EMBL" id="SPD74848.1"/>
    </source>
</evidence>
<dbReference type="EMBL" id="OJIN01000176">
    <property type="protein sequence ID" value="SPD74848.1"/>
    <property type="molecule type" value="Genomic_DNA"/>
</dbReference>
<sequence>MPGIGQAKGAFSLFASPMTTDAKAATHDFNRRKAEKTIIARQLNALTLLRKRCA</sequence>
<dbReference type="AlphaFoldDB" id="A0A445MZC8"/>
<reference evidence="1" key="1">
    <citation type="submission" date="2018-01" db="EMBL/GenBank/DDBJ databases">
        <authorList>
            <person name="Regsiter A."/>
            <person name="William W."/>
        </authorList>
    </citation>
    <scope>NUCLEOTIDE SEQUENCE</scope>
    <source>
        <strain evidence="1">TRIP AH-1</strain>
    </source>
</reference>
<organism evidence="1">
    <name type="scientific">uncultured Desulfobacterium sp</name>
    <dbReference type="NCBI Taxonomy" id="201089"/>
    <lineage>
        <taxon>Bacteria</taxon>
        <taxon>Pseudomonadati</taxon>
        <taxon>Thermodesulfobacteriota</taxon>
        <taxon>Desulfobacteria</taxon>
        <taxon>Desulfobacterales</taxon>
        <taxon>Desulfobacteriaceae</taxon>
        <taxon>Desulfobacterium</taxon>
        <taxon>environmental samples</taxon>
    </lineage>
</organism>